<feature type="domain" description="Photolyase/cryptochrome alpha/beta" evidence="13">
    <location>
        <begin position="15"/>
        <end position="138"/>
    </location>
</feature>
<evidence type="ECO:0000256" key="5">
    <source>
        <dbReference type="ARBA" id="ARBA00022630"/>
    </source>
</evidence>
<dbReference type="InParanoid" id="J9D328"/>
<dbReference type="Proteomes" id="UP000003163">
    <property type="component" value="Unassembled WGS sequence"/>
</dbReference>
<comment type="similarity">
    <text evidence="2">Belongs to the DNA photolyase class-2 family.</text>
</comment>
<gene>
    <name evidence="14" type="ORF">EDEG_00320</name>
</gene>
<comment type="cofactor">
    <cofactor evidence="1">
        <name>FAD</name>
        <dbReference type="ChEBI" id="CHEBI:57692"/>
    </cofactor>
</comment>
<evidence type="ECO:0000256" key="10">
    <source>
        <dbReference type="ARBA" id="ARBA00023239"/>
    </source>
</evidence>
<reference evidence="15" key="2">
    <citation type="submission" date="2015-07" db="EMBL/GenBank/DDBJ databases">
        <title>Contrasting host-pathogen interactions and genome evolution in two generalist and specialist microsporidian pathogens of mosquitoes.</title>
        <authorList>
            <consortium name="The Broad Institute Genomics Platform"/>
            <consortium name="The Broad Institute Genome Sequencing Center for Infectious Disease"/>
            <person name="Cuomo C.A."/>
            <person name="Sanscrainte N.D."/>
            <person name="Goldberg J.M."/>
            <person name="Heiman D."/>
            <person name="Young S."/>
            <person name="Zeng Q."/>
            <person name="Becnel J.J."/>
            <person name="Birren B.W."/>
        </authorList>
    </citation>
    <scope>NUCLEOTIDE SEQUENCE [LARGE SCALE GENOMIC DNA]</scope>
    <source>
        <strain evidence="15">USNM 41457</strain>
    </source>
</reference>
<keyword evidence="9" id="KW-0234">DNA repair</keyword>
<dbReference type="PROSITE" id="PS51645">
    <property type="entry name" value="PHR_CRY_ALPHA_BETA"/>
    <property type="match status" value="1"/>
</dbReference>
<comment type="caution">
    <text evidence="14">The sequence shown here is derived from an EMBL/GenBank/DDBJ whole genome shotgun (WGS) entry which is preliminary data.</text>
</comment>
<evidence type="ECO:0000256" key="2">
    <source>
        <dbReference type="ARBA" id="ARBA00006409"/>
    </source>
</evidence>
<dbReference type="EMBL" id="AFBI03000003">
    <property type="protein sequence ID" value="EJW01974.1"/>
    <property type="molecule type" value="Genomic_DNA"/>
</dbReference>
<dbReference type="InterPro" id="IPR036155">
    <property type="entry name" value="Crypto/Photolyase_N_sf"/>
</dbReference>
<dbReference type="GO" id="GO:0003904">
    <property type="term" value="F:deoxyribodipyrimidine photo-lyase activity"/>
    <property type="evidence" value="ECO:0007669"/>
    <property type="project" value="UniProtKB-EC"/>
</dbReference>
<dbReference type="PANTHER" id="PTHR10211:SF0">
    <property type="entry name" value="DEOXYRIBODIPYRIMIDINE PHOTO-LYASE"/>
    <property type="match status" value="1"/>
</dbReference>
<dbReference type="Pfam" id="PF00875">
    <property type="entry name" value="DNA_photolyase"/>
    <property type="match status" value="1"/>
</dbReference>
<dbReference type="GO" id="GO:0000719">
    <property type="term" value="P:photoreactive repair"/>
    <property type="evidence" value="ECO:0007669"/>
    <property type="project" value="TreeGrafter"/>
</dbReference>
<evidence type="ECO:0000313" key="14">
    <source>
        <dbReference type="EMBL" id="EJW01974.1"/>
    </source>
</evidence>
<dbReference type="Gene3D" id="1.25.40.80">
    <property type="match status" value="1"/>
</dbReference>
<dbReference type="AlphaFoldDB" id="J9D328"/>
<keyword evidence="6" id="KW-0227">DNA damage</keyword>
<name>J9D328_EDHAE</name>
<keyword evidence="8" id="KW-0238">DNA-binding</keyword>
<dbReference type="EC" id="4.1.99.3" evidence="3"/>
<dbReference type="GO" id="GO:0003677">
    <property type="term" value="F:DNA binding"/>
    <property type="evidence" value="ECO:0007669"/>
    <property type="project" value="UniProtKB-KW"/>
</dbReference>
<evidence type="ECO:0000259" key="13">
    <source>
        <dbReference type="PROSITE" id="PS51645"/>
    </source>
</evidence>
<dbReference type="Gene3D" id="1.10.579.10">
    <property type="entry name" value="DNA Cyclobutane Dipyrimidine Photolyase, subunit A, domain 3"/>
    <property type="match status" value="1"/>
</dbReference>
<comment type="catalytic activity">
    <reaction evidence="12">
        <text>cyclobutadipyrimidine (in DNA) = 2 pyrimidine residues (in DNA).</text>
        <dbReference type="EC" id="4.1.99.3"/>
    </reaction>
</comment>
<evidence type="ECO:0000256" key="6">
    <source>
        <dbReference type="ARBA" id="ARBA00022763"/>
    </source>
</evidence>
<keyword evidence="5" id="KW-0285">Flavoprotein</keyword>
<dbReference type="InterPro" id="IPR006050">
    <property type="entry name" value="DNA_photolyase_N"/>
</dbReference>
<evidence type="ECO:0000313" key="15">
    <source>
        <dbReference type="Proteomes" id="UP000003163"/>
    </source>
</evidence>
<dbReference type="PANTHER" id="PTHR10211">
    <property type="entry name" value="DEOXYRIBODIPYRIMIDINE PHOTOLYASE"/>
    <property type="match status" value="1"/>
</dbReference>
<evidence type="ECO:0000256" key="7">
    <source>
        <dbReference type="ARBA" id="ARBA00022827"/>
    </source>
</evidence>
<dbReference type="VEuPathDB" id="MicrosporidiaDB:EDEG_00320"/>
<keyword evidence="7" id="KW-0274">FAD</keyword>
<evidence type="ECO:0000256" key="4">
    <source>
        <dbReference type="ARBA" id="ARBA00014046"/>
    </source>
</evidence>
<dbReference type="SUPFAM" id="SSF48173">
    <property type="entry name" value="Cryptochrome/photolyase FAD-binding domain"/>
    <property type="match status" value="1"/>
</dbReference>
<reference evidence="14 15" key="1">
    <citation type="submission" date="2011-08" db="EMBL/GenBank/DDBJ databases">
        <authorList>
            <person name="Liu Z.J."/>
            <person name="Shi F.L."/>
            <person name="Lu J.Q."/>
            <person name="Li M."/>
            <person name="Wang Z.L."/>
        </authorList>
    </citation>
    <scope>NUCLEOTIDE SEQUENCE [LARGE SCALE GENOMIC DNA]</scope>
    <source>
        <strain evidence="14 15">USNM 41457</strain>
    </source>
</reference>
<evidence type="ECO:0000256" key="9">
    <source>
        <dbReference type="ARBA" id="ARBA00023204"/>
    </source>
</evidence>
<dbReference type="InterPro" id="IPR014729">
    <property type="entry name" value="Rossmann-like_a/b/a_fold"/>
</dbReference>
<dbReference type="HOGENOM" id="CLU_026342_2_1_1"/>
<dbReference type="InterPro" id="IPR036134">
    <property type="entry name" value="Crypto/Photolyase_FAD-like_sf"/>
</dbReference>
<dbReference type="SUPFAM" id="SSF52425">
    <property type="entry name" value="Cryptochrome/photolyase, N-terminal domain"/>
    <property type="match status" value="1"/>
</dbReference>
<sequence length="460" mass="54825">MENRVENLCRFKHKKNVLYIMQRDHRIYDNHSLIFAYNMSVMHKSQFYIGIELTKIKRNKLQDTFMTEGLLEMHKDCEKLNYNIFILNSLSKFKFKFDIDCIVTEFSPLREYIEFQNEIKTFCEENQVAFYICDSHNIVPAKILDKYVKTPKAVKIRLNKESKKYVNEIENVGKHLYNTSMEICDSYTPFNLMQKPQYKNYTKFKGGYRHGMNEFNFFLREKLKNYKINRNDPMKDNISNLSPWLHFGQISPLRLMLESLKKFEHSNENLECWISEMFFWREIAEHFCMHTKEYDSIKGALPWAQETLNLHKVDKRDIIYSLDALENAKTHDEQWNSGQKELLLTGKMHGYVRMYWAKSLLKWTSSPEKALEYAIYLNDKYSIDGNDPNGYLGVMWSICGVMDQGWAEKKIFGKIRSMNGIKSPGYVLKWKNTPLINYQKEKDGKNQFENGTMFSYLNKK</sequence>
<dbReference type="Gene3D" id="3.40.50.620">
    <property type="entry name" value="HUPs"/>
    <property type="match status" value="1"/>
</dbReference>
<protein>
    <recommendedName>
        <fullName evidence="4">Deoxyribodipyrimidine photo-lyase</fullName>
        <ecNumber evidence="3">4.1.99.3</ecNumber>
    </recommendedName>
    <alternativeName>
        <fullName evidence="11">DNA photolyase</fullName>
    </alternativeName>
</protein>
<evidence type="ECO:0000256" key="8">
    <source>
        <dbReference type="ARBA" id="ARBA00023125"/>
    </source>
</evidence>
<evidence type="ECO:0000256" key="3">
    <source>
        <dbReference type="ARBA" id="ARBA00013149"/>
    </source>
</evidence>
<dbReference type="OMA" id="LIYAYEI"/>
<dbReference type="OrthoDB" id="496749at2759"/>
<evidence type="ECO:0000256" key="1">
    <source>
        <dbReference type="ARBA" id="ARBA00001974"/>
    </source>
</evidence>
<dbReference type="STRING" id="1003232.J9D328"/>
<evidence type="ECO:0000256" key="11">
    <source>
        <dbReference type="ARBA" id="ARBA00031671"/>
    </source>
</evidence>
<accession>J9D328</accession>
<dbReference type="FunFam" id="1.10.579.10:FF:000002">
    <property type="entry name" value="Deoxyribodipyrimidine photolyase"/>
    <property type="match status" value="1"/>
</dbReference>
<organism evidence="14 15">
    <name type="scientific">Edhazardia aedis (strain USNM 41457)</name>
    <name type="common">Microsporidian parasite</name>
    <dbReference type="NCBI Taxonomy" id="1003232"/>
    <lineage>
        <taxon>Eukaryota</taxon>
        <taxon>Fungi</taxon>
        <taxon>Fungi incertae sedis</taxon>
        <taxon>Microsporidia</taxon>
        <taxon>Edhazardia</taxon>
    </lineage>
</organism>
<dbReference type="InterPro" id="IPR052219">
    <property type="entry name" value="Photolyase_Class-2"/>
</dbReference>
<keyword evidence="10 14" id="KW-0456">Lyase</keyword>
<keyword evidence="15" id="KW-1185">Reference proteome</keyword>
<proteinExistence type="inferred from homology"/>
<evidence type="ECO:0000256" key="12">
    <source>
        <dbReference type="ARBA" id="ARBA00033999"/>
    </source>
</evidence>